<dbReference type="GO" id="GO:0005388">
    <property type="term" value="F:P-type calcium transporter activity"/>
    <property type="evidence" value="ECO:0007669"/>
    <property type="project" value="UniProtKB-EC"/>
</dbReference>
<comment type="function">
    <text evidence="17">Catalyzes the hydrolysis of ATP coupled with the transport of calcium.</text>
</comment>
<dbReference type="InterPro" id="IPR006068">
    <property type="entry name" value="ATPase_P-typ_cation-transptr_C"/>
</dbReference>
<evidence type="ECO:0000256" key="15">
    <source>
        <dbReference type="ARBA" id="ARBA00023136"/>
    </source>
</evidence>
<dbReference type="GO" id="GO:0005524">
    <property type="term" value="F:ATP binding"/>
    <property type="evidence" value="ECO:0007669"/>
    <property type="project" value="UniProtKB-KW"/>
</dbReference>
<keyword evidence="8 17" id="KW-0106">Calcium</keyword>
<dbReference type="InterPro" id="IPR036412">
    <property type="entry name" value="HAD-like_sf"/>
</dbReference>
<dbReference type="Gene3D" id="2.70.150.10">
    <property type="entry name" value="Calcium-transporting ATPase, cytoplasmic transduction domain A"/>
    <property type="match status" value="1"/>
</dbReference>
<dbReference type="PANTHER" id="PTHR24093">
    <property type="entry name" value="CATION TRANSPORTING ATPASE"/>
    <property type="match status" value="1"/>
</dbReference>
<dbReference type="InterPro" id="IPR004014">
    <property type="entry name" value="ATPase_P-typ_cation-transptr_N"/>
</dbReference>
<dbReference type="Gene3D" id="1.20.1110.10">
    <property type="entry name" value="Calcium-transporting ATPase, transmembrane domain"/>
    <property type="match status" value="1"/>
</dbReference>
<dbReference type="InterPro" id="IPR008250">
    <property type="entry name" value="ATPase_P-typ_transduc_dom_A_sf"/>
</dbReference>
<reference evidence="19" key="2">
    <citation type="submission" date="2018-05" db="EMBL/GenBank/DDBJ databases">
        <title>OmerRS3 (Oryza meridionalis Reference Sequence Version 3).</title>
        <authorList>
            <person name="Zhang J."/>
            <person name="Kudrna D."/>
            <person name="Lee S."/>
            <person name="Talag J."/>
            <person name="Welchert J."/>
            <person name="Wing R.A."/>
        </authorList>
    </citation>
    <scope>NUCLEOTIDE SEQUENCE [LARGE SCALE GENOMIC DNA]</scope>
    <source>
        <strain evidence="19">cv. OR44</strain>
    </source>
</reference>
<dbReference type="FunFam" id="3.40.1110.10:FF:000011">
    <property type="entry name" value="Calcium-transporting ATPase"/>
    <property type="match status" value="1"/>
</dbReference>
<dbReference type="Pfam" id="PF00689">
    <property type="entry name" value="Cation_ATPase_C"/>
    <property type="match status" value="1"/>
</dbReference>
<dbReference type="Gene3D" id="3.40.1110.10">
    <property type="entry name" value="Calcium-transporting ATPase, cytoplasmic domain N"/>
    <property type="match status" value="1"/>
</dbReference>
<dbReference type="Pfam" id="PF13246">
    <property type="entry name" value="Cation_ATPase"/>
    <property type="match status" value="1"/>
</dbReference>
<dbReference type="InterPro" id="IPR059000">
    <property type="entry name" value="ATPase_P-type_domA"/>
</dbReference>
<comment type="similarity">
    <text evidence="2 17">Belongs to the cation transport ATPase (P-type) (TC 3.A.3) family. Type IIB subfamily.</text>
</comment>
<keyword evidence="5 17" id="KW-0812">Transmembrane</keyword>
<feature type="domain" description="Cation-transporting P-type ATPase N-terminal" evidence="18">
    <location>
        <begin position="97"/>
        <end position="169"/>
    </location>
</feature>
<dbReference type="AlphaFoldDB" id="A0A0E0F9C3"/>
<reference evidence="19" key="1">
    <citation type="submission" date="2015-04" db="UniProtKB">
        <authorList>
            <consortium name="EnsemblPlants"/>
        </authorList>
    </citation>
    <scope>IDENTIFICATION</scope>
</reference>
<dbReference type="SUPFAM" id="SSF81653">
    <property type="entry name" value="Calcium ATPase, transduction domain A"/>
    <property type="match status" value="1"/>
</dbReference>
<dbReference type="CDD" id="cd02081">
    <property type="entry name" value="P-type_ATPase_Ca_PMCA-like"/>
    <property type="match status" value="1"/>
</dbReference>
<dbReference type="InterPro" id="IPR044492">
    <property type="entry name" value="P_typ_ATPase_HD_dom"/>
</dbReference>
<feature type="transmembrane region" description="Helical" evidence="17">
    <location>
        <begin position="177"/>
        <end position="197"/>
    </location>
</feature>
<keyword evidence="9 17" id="KW-0067">ATP-binding</keyword>
<dbReference type="GO" id="GO:0016887">
    <property type="term" value="F:ATP hydrolysis activity"/>
    <property type="evidence" value="ECO:0007669"/>
    <property type="project" value="InterPro"/>
</dbReference>
<evidence type="ECO:0000256" key="11">
    <source>
        <dbReference type="ARBA" id="ARBA00022860"/>
    </source>
</evidence>
<dbReference type="InterPro" id="IPR023298">
    <property type="entry name" value="ATPase_P-typ_TM_dom_sf"/>
</dbReference>
<evidence type="ECO:0000313" key="19">
    <source>
        <dbReference type="EnsemblPlants" id="OMERI12G01150.2"/>
    </source>
</evidence>
<keyword evidence="11" id="KW-0112">Calmodulin-binding</keyword>
<dbReference type="GO" id="GO:0005516">
    <property type="term" value="F:calmodulin binding"/>
    <property type="evidence" value="ECO:0007669"/>
    <property type="project" value="UniProtKB-KW"/>
</dbReference>
<keyword evidence="3 17" id="KW-0813">Transport</keyword>
<comment type="catalytic activity">
    <reaction evidence="16 17">
        <text>Ca(2+)(in) + ATP + H2O = Ca(2+)(out) + ADP + phosphate + H(+)</text>
        <dbReference type="Rhea" id="RHEA:18105"/>
        <dbReference type="ChEBI" id="CHEBI:15377"/>
        <dbReference type="ChEBI" id="CHEBI:15378"/>
        <dbReference type="ChEBI" id="CHEBI:29108"/>
        <dbReference type="ChEBI" id="CHEBI:30616"/>
        <dbReference type="ChEBI" id="CHEBI:43474"/>
        <dbReference type="ChEBI" id="CHEBI:456216"/>
        <dbReference type="EC" id="7.2.2.10"/>
    </reaction>
</comment>
<proteinExistence type="inferred from homology"/>
<accession>A0A0E0F9C3</accession>
<evidence type="ECO:0000256" key="4">
    <source>
        <dbReference type="ARBA" id="ARBA00022568"/>
    </source>
</evidence>
<keyword evidence="4 17" id="KW-0109">Calcium transport</keyword>
<keyword evidence="15 17" id="KW-0472">Membrane</keyword>
<dbReference type="SFLD" id="SFLDG00002">
    <property type="entry name" value="C1.7:_P-type_atpase_like"/>
    <property type="match status" value="1"/>
</dbReference>
<dbReference type="Proteomes" id="UP000008021">
    <property type="component" value="Chromosome 12"/>
</dbReference>
<feature type="transmembrane region" description="Helical" evidence="17">
    <location>
        <begin position="334"/>
        <end position="356"/>
    </location>
</feature>
<dbReference type="Gramene" id="OMERI12G01150.2">
    <property type="protein sequence ID" value="OMERI12G01150.2"/>
    <property type="gene ID" value="OMERI12G01150"/>
</dbReference>
<dbReference type="NCBIfam" id="TIGR01494">
    <property type="entry name" value="ATPase_P-type"/>
    <property type="match status" value="2"/>
</dbReference>
<dbReference type="GO" id="GO:0046872">
    <property type="term" value="F:metal ion binding"/>
    <property type="evidence" value="ECO:0007669"/>
    <property type="project" value="UniProtKB-KW"/>
</dbReference>
<dbReference type="NCBIfam" id="TIGR01517">
    <property type="entry name" value="ATPase-IIB_Ca"/>
    <property type="match status" value="1"/>
</dbReference>
<keyword evidence="20" id="KW-1185">Reference proteome</keyword>
<keyword evidence="12" id="KW-1278">Translocase</keyword>
<dbReference type="Pfam" id="PF12515">
    <property type="entry name" value="CaATP_NAI"/>
    <property type="match status" value="1"/>
</dbReference>
<dbReference type="PROSITE" id="PS00154">
    <property type="entry name" value="ATPASE_E1_E2"/>
    <property type="match status" value="1"/>
</dbReference>
<dbReference type="SUPFAM" id="SSF81660">
    <property type="entry name" value="Metal cation-transporting ATPase, ATP-binding domain N"/>
    <property type="match status" value="1"/>
</dbReference>
<evidence type="ECO:0000256" key="3">
    <source>
        <dbReference type="ARBA" id="ARBA00022448"/>
    </source>
</evidence>
<dbReference type="FunFam" id="1.20.5.170:FF:000026">
    <property type="entry name" value="Calcium-transporting ATPase"/>
    <property type="match status" value="1"/>
</dbReference>
<evidence type="ECO:0000256" key="17">
    <source>
        <dbReference type="RuleBase" id="RU361146"/>
    </source>
</evidence>
<dbReference type="SUPFAM" id="SSF56784">
    <property type="entry name" value="HAD-like"/>
    <property type="match status" value="1"/>
</dbReference>
<feature type="transmembrane region" description="Helical" evidence="17">
    <location>
        <begin position="788"/>
        <end position="808"/>
    </location>
</feature>
<keyword evidence="7 17" id="KW-0547">Nucleotide-binding</keyword>
<dbReference type="HOGENOM" id="CLU_002360_9_2_1"/>
<dbReference type="Pfam" id="PF00122">
    <property type="entry name" value="E1-E2_ATPase"/>
    <property type="match status" value="1"/>
</dbReference>
<evidence type="ECO:0000256" key="9">
    <source>
        <dbReference type="ARBA" id="ARBA00022840"/>
    </source>
</evidence>
<dbReference type="InterPro" id="IPR023214">
    <property type="entry name" value="HAD_sf"/>
</dbReference>
<evidence type="ECO:0000259" key="18">
    <source>
        <dbReference type="SMART" id="SM00831"/>
    </source>
</evidence>
<dbReference type="Pfam" id="PF00690">
    <property type="entry name" value="Cation_ATPase_N"/>
    <property type="match status" value="1"/>
</dbReference>
<evidence type="ECO:0000256" key="8">
    <source>
        <dbReference type="ARBA" id="ARBA00022837"/>
    </source>
</evidence>
<dbReference type="InterPro" id="IPR023299">
    <property type="entry name" value="ATPase_P-typ_cyto_dom_N"/>
</dbReference>
<keyword evidence="10" id="KW-0460">Magnesium</keyword>
<evidence type="ECO:0000313" key="20">
    <source>
        <dbReference type="Proteomes" id="UP000008021"/>
    </source>
</evidence>
<evidence type="ECO:0000256" key="1">
    <source>
        <dbReference type="ARBA" id="ARBA00004141"/>
    </source>
</evidence>
<evidence type="ECO:0000256" key="7">
    <source>
        <dbReference type="ARBA" id="ARBA00022741"/>
    </source>
</evidence>
<evidence type="ECO:0000256" key="14">
    <source>
        <dbReference type="ARBA" id="ARBA00023065"/>
    </source>
</evidence>
<dbReference type="SFLD" id="SFLDF00027">
    <property type="entry name" value="p-type_atpase"/>
    <property type="match status" value="1"/>
</dbReference>
<dbReference type="EnsemblPlants" id="OMERI12G01150.2">
    <property type="protein sequence ID" value="OMERI12G01150.2"/>
    <property type="gene ID" value="OMERI12G01150"/>
</dbReference>
<evidence type="ECO:0000256" key="12">
    <source>
        <dbReference type="ARBA" id="ARBA00022967"/>
    </source>
</evidence>
<dbReference type="Gene3D" id="3.40.50.1000">
    <property type="entry name" value="HAD superfamily/HAD-like"/>
    <property type="match status" value="1"/>
</dbReference>
<dbReference type="InterPro" id="IPR001757">
    <property type="entry name" value="P_typ_ATPase"/>
</dbReference>
<dbReference type="FunFam" id="2.70.150.10:FF:000006">
    <property type="entry name" value="Calcium-transporting ATPase"/>
    <property type="match status" value="1"/>
</dbReference>
<evidence type="ECO:0000256" key="5">
    <source>
        <dbReference type="ARBA" id="ARBA00022692"/>
    </source>
</evidence>
<dbReference type="FunFam" id="3.40.50.1000:FF:000011">
    <property type="entry name" value="Calcium-transporting ATPase"/>
    <property type="match status" value="1"/>
</dbReference>
<dbReference type="EC" id="7.2.2.10" evidence="17"/>
<dbReference type="SFLD" id="SFLDS00003">
    <property type="entry name" value="Haloacid_Dehalogenase"/>
    <property type="match status" value="1"/>
</dbReference>
<comment type="caution">
    <text evidence="17">Lacks conserved residue(s) required for the propagation of feature annotation.</text>
</comment>
<evidence type="ECO:0000256" key="13">
    <source>
        <dbReference type="ARBA" id="ARBA00022989"/>
    </source>
</evidence>
<dbReference type="Gene3D" id="1.20.5.170">
    <property type="match status" value="1"/>
</dbReference>
<evidence type="ECO:0000256" key="10">
    <source>
        <dbReference type="ARBA" id="ARBA00022842"/>
    </source>
</evidence>
<dbReference type="SUPFAM" id="SSF81665">
    <property type="entry name" value="Calcium ATPase, transmembrane domain M"/>
    <property type="match status" value="1"/>
</dbReference>
<keyword evidence="6" id="KW-0479">Metal-binding</keyword>
<dbReference type="InterPro" id="IPR024750">
    <property type="entry name" value="Ca_ATPase_N_dom"/>
</dbReference>
<protein>
    <recommendedName>
        <fullName evidence="17">Calcium-transporting ATPase</fullName>
        <ecNumber evidence="17">7.2.2.10</ecNumber>
    </recommendedName>
</protein>
<comment type="subcellular location">
    <subcellularLocation>
        <location evidence="1 17">Membrane</location>
        <topology evidence="1 17">Multi-pass membrane protein</topology>
    </subcellularLocation>
</comment>
<evidence type="ECO:0000256" key="2">
    <source>
        <dbReference type="ARBA" id="ARBA00006124"/>
    </source>
</evidence>
<sequence>MEKLDRYLQENFDVPAKNPSEEAQRRWRQAVGTIVKNRRRRFRWVPDLDRRSLDKAKVRSTQEKIRVALYVQQAALIFSDDELALITSKHDSKALKMHGGVDGISKKVRSSFDHGICASDLDTRQNIYGVNRYAEKPSRSFWMFVWDALQDMTLIILMVCALLSVAVGLATEGWPKGMYDGLGIILSIFLVVMVTAVSDYKQSLQFKELDNEKKKIFIHVTRDGRRQKISIYDLVVGDIVHLSIGDQVPADGLYIHGYSLLIDESSLSGESDPVYVSQDKPFILAGTKVQDGSAKMIVTAVGMRTEWGKLMNTLSEGGEDETPLQVKLNGVATIIGKIGLVFAILTFLVLLVRFLIDKGMTVGLLKWYSTDALTIVNYFATAVTIIVVAVPEGLPLAVTLSLAFAMKKLMNDKALVRHLSACETMGSAGTICTDKTGTLTTNHMVVDKIWISEVSKSVTSNTISGELNSVGIFENTSAEVVKEKDGKQTVLGTPTERAILEFGLGLEGDHDAEYRACTKVKVEPFNSVKKKMAVLVSLPSGTSRWFCKGASEIILQMCDMMVDGDGNAIPLSEAQRKNILDTINSFASDALRTLCLAYKEVDDDIDDNADSPTSGFTLIAIFGIKDPVRPGVKDAVKTCMSAGITVRMVTGDNINTAKAIAKECGILTEDGVAIEGPEFHSKSPEEMRDLIPNIQVMARSLPLDKHTLVTNLRGMFDEVVSVTGDGTNDAPALHEADIGLAMGIAGTEVAKESADVIVLDDNFTTIINVARWGRAVYINIQKFVQFQLTVNIVALVINFVSACITGSAPLTAVQLLWVNMIMDTLGALALATEPPNDEMMKRPPVRKGESFITKLLNIKGADSKSIINTLIFNSFVFCQVSAL</sequence>
<keyword evidence="13 17" id="KW-1133">Transmembrane helix</keyword>
<feature type="transmembrane region" description="Helical" evidence="17">
    <location>
        <begin position="376"/>
        <end position="405"/>
    </location>
</feature>
<organism evidence="19">
    <name type="scientific">Oryza meridionalis</name>
    <dbReference type="NCBI Taxonomy" id="40149"/>
    <lineage>
        <taxon>Eukaryota</taxon>
        <taxon>Viridiplantae</taxon>
        <taxon>Streptophyta</taxon>
        <taxon>Embryophyta</taxon>
        <taxon>Tracheophyta</taxon>
        <taxon>Spermatophyta</taxon>
        <taxon>Magnoliopsida</taxon>
        <taxon>Liliopsida</taxon>
        <taxon>Poales</taxon>
        <taxon>Poaceae</taxon>
        <taxon>BOP clade</taxon>
        <taxon>Oryzoideae</taxon>
        <taxon>Oryzeae</taxon>
        <taxon>Oryzinae</taxon>
        <taxon>Oryza</taxon>
    </lineage>
</organism>
<evidence type="ECO:0000256" key="16">
    <source>
        <dbReference type="ARBA" id="ARBA00048694"/>
    </source>
</evidence>
<dbReference type="PANTHER" id="PTHR24093:SF462">
    <property type="entry name" value="CALCIUM-TRANSPORTING ATPASE 11, PLASMA MEMBRANE-TYPE-RELATED"/>
    <property type="match status" value="1"/>
</dbReference>
<evidence type="ECO:0000256" key="6">
    <source>
        <dbReference type="ARBA" id="ARBA00022723"/>
    </source>
</evidence>
<dbReference type="FunFam" id="1.20.1110.10:FF:000036">
    <property type="entry name" value="Calcium-transporting ATPase"/>
    <property type="match status" value="1"/>
</dbReference>
<dbReference type="PRINTS" id="PR00120">
    <property type="entry name" value="HATPASE"/>
</dbReference>
<feature type="transmembrane region" description="Helical" evidence="17">
    <location>
        <begin position="152"/>
        <end position="171"/>
    </location>
</feature>
<dbReference type="GO" id="GO:0005886">
    <property type="term" value="C:plasma membrane"/>
    <property type="evidence" value="ECO:0007669"/>
    <property type="project" value="TreeGrafter"/>
</dbReference>
<dbReference type="SMART" id="SM00831">
    <property type="entry name" value="Cation_ATPase_N"/>
    <property type="match status" value="1"/>
</dbReference>
<keyword evidence="14 17" id="KW-0406">Ion transport</keyword>
<dbReference type="InterPro" id="IPR018303">
    <property type="entry name" value="ATPase_P-typ_P_site"/>
</dbReference>
<name>A0A0E0F9C3_9ORYZ</name>
<dbReference type="PRINTS" id="PR00119">
    <property type="entry name" value="CATATPASE"/>
</dbReference>
<dbReference type="InterPro" id="IPR006408">
    <property type="entry name" value="P-type_ATPase_IIB"/>
</dbReference>